<gene>
    <name evidence="1" type="ORF">BpHYR1_035835</name>
</gene>
<organism evidence="1 2">
    <name type="scientific">Brachionus plicatilis</name>
    <name type="common">Marine rotifer</name>
    <name type="synonym">Brachionus muelleri</name>
    <dbReference type="NCBI Taxonomy" id="10195"/>
    <lineage>
        <taxon>Eukaryota</taxon>
        <taxon>Metazoa</taxon>
        <taxon>Spiralia</taxon>
        <taxon>Gnathifera</taxon>
        <taxon>Rotifera</taxon>
        <taxon>Eurotatoria</taxon>
        <taxon>Monogononta</taxon>
        <taxon>Pseudotrocha</taxon>
        <taxon>Ploima</taxon>
        <taxon>Brachionidae</taxon>
        <taxon>Brachionus</taxon>
    </lineage>
</organism>
<keyword evidence="2" id="KW-1185">Reference proteome</keyword>
<proteinExistence type="predicted"/>
<dbReference type="Proteomes" id="UP000276133">
    <property type="component" value="Unassembled WGS sequence"/>
</dbReference>
<name>A0A3M7R899_BRAPC</name>
<comment type="caution">
    <text evidence="1">The sequence shown here is derived from an EMBL/GenBank/DDBJ whole genome shotgun (WGS) entry which is preliminary data.</text>
</comment>
<dbReference type="AlphaFoldDB" id="A0A3M7R899"/>
<reference evidence="1 2" key="1">
    <citation type="journal article" date="2018" name="Sci. Rep.">
        <title>Genomic signatures of local adaptation to the degree of environmental predictability in rotifers.</title>
        <authorList>
            <person name="Franch-Gras L."/>
            <person name="Hahn C."/>
            <person name="Garcia-Roger E.M."/>
            <person name="Carmona M.J."/>
            <person name="Serra M."/>
            <person name="Gomez A."/>
        </authorList>
    </citation>
    <scope>NUCLEOTIDE SEQUENCE [LARGE SCALE GENOMIC DNA]</scope>
    <source>
        <strain evidence="1">HYR1</strain>
    </source>
</reference>
<accession>A0A3M7R899</accession>
<protein>
    <submittedName>
        <fullName evidence="1">Uncharacterized protein</fullName>
    </submittedName>
</protein>
<dbReference type="EMBL" id="REGN01004006">
    <property type="protein sequence ID" value="RNA19641.1"/>
    <property type="molecule type" value="Genomic_DNA"/>
</dbReference>
<evidence type="ECO:0000313" key="1">
    <source>
        <dbReference type="EMBL" id="RNA19641.1"/>
    </source>
</evidence>
<sequence>MASSGHQGNWKGKVSQQNGKIVQIVRRRKINNGQTRQNPGNNQQRQNGPFRLSLKTIEGLKIKEPEQIVLCLFDAKFGLEHYLNVDQMGEKLLHDLTFSFVKSFECNSMPTKLRELSTKIADSIFFKKLLYNSVNERIHFDYNINLIRLALKLLIEILNANENNLNLIGPLKDRLELLWKQK</sequence>
<evidence type="ECO:0000313" key="2">
    <source>
        <dbReference type="Proteomes" id="UP000276133"/>
    </source>
</evidence>